<evidence type="ECO:0000313" key="2">
    <source>
        <dbReference type="Proteomes" id="UP000008553"/>
    </source>
</evidence>
<name>Q7RB07_PLAYO</name>
<proteinExistence type="predicted"/>
<comment type="caution">
    <text evidence="1">The sequence shown here is derived from an EMBL/GenBank/DDBJ whole genome shotgun (WGS) entry which is preliminary data.</text>
</comment>
<dbReference type="InParanoid" id="Q7RB07"/>
<reference evidence="1 2" key="1">
    <citation type="journal article" date="2002" name="Nature">
        <title>Genome sequence and comparative analysis of the model rodent malaria parasite Plasmodium yoelii yoelii.</title>
        <authorList>
            <person name="Carlton J.M."/>
            <person name="Angiuoli S.V."/>
            <person name="Suh B.B."/>
            <person name="Kooij T.W."/>
            <person name="Pertea M."/>
            <person name="Silva J.C."/>
            <person name="Ermolaeva M.D."/>
            <person name="Allen J.E."/>
            <person name="Selengut J.D."/>
            <person name="Koo H.L."/>
            <person name="Peterson J.D."/>
            <person name="Pop M."/>
            <person name="Kosack D.S."/>
            <person name="Shumway M.F."/>
            <person name="Bidwell S.L."/>
            <person name="Shallom S.J."/>
            <person name="van Aken S.E."/>
            <person name="Riedmuller S.B."/>
            <person name="Feldblyum T.V."/>
            <person name="Cho J.K."/>
            <person name="Quackenbush J."/>
            <person name="Sedegah M."/>
            <person name="Shoaibi A."/>
            <person name="Cummings L.M."/>
            <person name="Florens L."/>
            <person name="Yates J.R."/>
            <person name="Raine J.D."/>
            <person name="Sinden R.E."/>
            <person name="Harris M.A."/>
            <person name="Cunningham D.A."/>
            <person name="Preiser P.R."/>
            <person name="Bergman L.W."/>
            <person name="Vaidya A.B."/>
            <person name="van Lin L.H."/>
            <person name="Janse C.J."/>
            <person name="Waters A.P."/>
            <person name="Smith H.O."/>
            <person name="White O.R."/>
            <person name="Salzberg S.L."/>
            <person name="Venter J.C."/>
            <person name="Fraser C.M."/>
            <person name="Hoffman S.L."/>
            <person name="Gardner M.J."/>
            <person name="Carucci D.J."/>
        </authorList>
    </citation>
    <scope>NUCLEOTIDE SEQUENCE [LARGE SCALE GENOMIC DNA]</scope>
    <source>
        <strain evidence="1 2">17XNL</strain>
    </source>
</reference>
<sequence length="59" mass="7255">MAELFKMSFFLNTDLYYDEKQTCLFVKWKELKLCIMYAWILLLPIFYMHKIINQLPKSV</sequence>
<dbReference type="EMBL" id="AABL01002131">
    <property type="protein sequence ID" value="EAA18540.1"/>
    <property type="molecule type" value="Genomic_DNA"/>
</dbReference>
<dbReference type="Proteomes" id="UP000008553">
    <property type="component" value="Unassembled WGS sequence"/>
</dbReference>
<evidence type="ECO:0000313" key="1">
    <source>
        <dbReference type="EMBL" id="EAA18540.1"/>
    </source>
</evidence>
<gene>
    <name evidence="1" type="ORF">PY06342</name>
</gene>
<protein>
    <submittedName>
        <fullName evidence="1">Uncharacterized protein</fullName>
    </submittedName>
</protein>
<keyword evidence="2" id="KW-1185">Reference proteome</keyword>
<organism evidence="1 2">
    <name type="scientific">Plasmodium yoelii yoelii</name>
    <dbReference type="NCBI Taxonomy" id="73239"/>
    <lineage>
        <taxon>Eukaryota</taxon>
        <taxon>Sar</taxon>
        <taxon>Alveolata</taxon>
        <taxon>Apicomplexa</taxon>
        <taxon>Aconoidasida</taxon>
        <taxon>Haemosporida</taxon>
        <taxon>Plasmodiidae</taxon>
        <taxon>Plasmodium</taxon>
        <taxon>Plasmodium (Vinckeia)</taxon>
    </lineage>
</organism>
<dbReference type="AlphaFoldDB" id="Q7RB07"/>
<accession>Q7RB07</accession>
<dbReference type="PaxDb" id="73239-Q7RB07"/>